<dbReference type="eggNOG" id="COG2808">
    <property type="taxonomic scope" value="Bacteria"/>
</dbReference>
<dbReference type="EMBL" id="CP003350">
    <property type="protein sequence ID" value="AFC86497.1"/>
    <property type="molecule type" value="Genomic_DNA"/>
</dbReference>
<dbReference type="AlphaFoldDB" id="H8L3H5"/>
<dbReference type="STRING" id="767434.Fraau_2114"/>
<protein>
    <submittedName>
        <fullName evidence="1">Transcriptional regulator</fullName>
    </submittedName>
</protein>
<dbReference type="Pfam" id="PF04299">
    <property type="entry name" value="FMN_bind_2"/>
    <property type="match status" value="1"/>
</dbReference>
<keyword evidence="2" id="KW-1185">Reference proteome</keyword>
<dbReference type="Gene3D" id="2.30.110.10">
    <property type="entry name" value="Electron Transport, Fmn-binding Protein, Chain A"/>
    <property type="match status" value="1"/>
</dbReference>
<organism evidence="1 2">
    <name type="scientific">Frateuria aurantia (strain ATCC 33424 / DSM 6220 / KCTC 2777 / LMG 1558 / NBRC 3245 / NCIMB 13370)</name>
    <name type="common">Acetobacter aurantius</name>
    <dbReference type="NCBI Taxonomy" id="767434"/>
    <lineage>
        <taxon>Bacteria</taxon>
        <taxon>Pseudomonadati</taxon>
        <taxon>Pseudomonadota</taxon>
        <taxon>Gammaproteobacteria</taxon>
        <taxon>Lysobacterales</taxon>
        <taxon>Rhodanobacteraceae</taxon>
        <taxon>Frateuria</taxon>
    </lineage>
</organism>
<dbReference type="PIRSF" id="PIRSF010372">
    <property type="entry name" value="PaiB"/>
    <property type="match status" value="1"/>
</dbReference>
<name>H8L3H5_FRAAD</name>
<dbReference type="KEGG" id="fau:Fraau_2114"/>
<dbReference type="SUPFAM" id="SSF50475">
    <property type="entry name" value="FMN-binding split barrel"/>
    <property type="match status" value="1"/>
</dbReference>
<reference evidence="1" key="1">
    <citation type="submission" date="2012-02" db="EMBL/GenBank/DDBJ databases">
        <title>The complete genome of Frateuria aurantia DSM 6220.</title>
        <authorList>
            <consortium name="US DOE Joint Genome Institute (JGI-PGF)"/>
            <person name="Lucas S."/>
            <person name="Copeland A."/>
            <person name="Lapidus A."/>
            <person name="Glavina del Rio T."/>
            <person name="Dalin E."/>
            <person name="Tice H."/>
            <person name="Bruce D."/>
            <person name="Goodwin L."/>
            <person name="Pitluck S."/>
            <person name="Peters L."/>
            <person name="Ovchinnikova G."/>
            <person name="Teshima H."/>
            <person name="Kyrpides N."/>
            <person name="Mavromatis K."/>
            <person name="Ivanova N."/>
            <person name="Brettin T."/>
            <person name="Detter J.C."/>
            <person name="Han C."/>
            <person name="Larimer F."/>
            <person name="Land M."/>
            <person name="Hauser L."/>
            <person name="Markowitz V."/>
            <person name="Cheng J.-F."/>
            <person name="Hugenholtz P."/>
            <person name="Woyke T."/>
            <person name="Wu D."/>
            <person name="Brambilla E."/>
            <person name="Klenk H.-P."/>
            <person name="Eisen J.A."/>
        </authorList>
    </citation>
    <scope>NUCLEOTIDE SEQUENCE</scope>
    <source>
        <strain evidence="1">DSM 6220</strain>
    </source>
</reference>
<accession>H8L3H5</accession>
<evidence type="ECO:0000313" key="2">
    <source>
        <dbReference type="Proteomes" id="UP000005234"/>
    </source>
</evidence>
<dbReference type="Proteomes" id="UP000005234">
    <property type="component" value="Chromosome"/>
</dbReference>
<evidence type="ECO:0000313" key="1">
    <source>
        <dbReference type="EMBL" id="AFC86497.1"/>
    </source>
</evidence>
<dbReference type="PANTHER" id="PTHR35802:SF1">
    <property type="entry name" value="PROTEASE SYNTHASE AND SPORULATION PROTEIN PAI 2"/>
    <property type="match status" value="1"/>
</dbReference>
<dbReference type="PANTHER" id="PTHR35802">
    <property type="entry name" value="PROTEASE SYNTHASE AND SPORULATION PROTEIN PAI 2"/>
    <property type="match status" value="1"/>
</dbReference>
<dbReference type="RefSeq" id="WP_014403500.1">
    <property type="nucleotide sequence ID" value="NC_017033.1"/>
</dbReference>
<gene>
    <name evidence="1" type="ordered locus">Fraau_2114</name>
</gene>
<dbReference type="InterPro" id="IPR007396">
    <property type="entry name" value="TR_PAI2-type"/>
</dbReference>
<dbReference type="InterPro" id="IPR012349">
    <property type="entry name" value="Split_barrel_FMN-bd"/>
</dbReference>
<sequence>MYQPPSFKELRPEFVERLLADFPLAMLAVTSAQGLVINHLPLLRQGEVLQGHVARGNELHGMAGLPIVAVFQGPQAYVTPGWYPEKSLHGRVVPTWNYAVVHVHGQLQIHDDTDWVLDVLRRQSDRQEARQAQPWSLDEAPSDFVSKLATAVVGIEIRIERVEAKFKLSQNKPPQTRMDIVAGLRHRADPVDGVLAEWITAAAMPPGTGCPA</sequence>
<dbReference type="OrthoDB" id="9794948at2"/>
<proteinExistence type="predicted"/>
<dbReference type="HOGENOM" id="CLU_065853_0_1_6"/>